<feature type="binding site" evidence="6">
    <location>
        <begin position="17"/>
        <end position="22"/>
    </location>
    <ligand>
        <name>GTP</name>
        <dbReference type="ChEBI" id="CHEBI:37565"/>
    </ligand>
</feature>
<dbReference type="InterPro" id="IPR005225">
    <property type="entry name" value="Small_GTP-bd"/>
</dbReference>
<dbReference type="InterPro" id="IPR031157">
    <property type="entry name" value="G_TR_CS"/>
</dbReference>
<dbReference type="CDD" id="cd03709">
    <property type="entry name" value="lepA_C"/>
    <property type="match status" value="1"/>
</dbReference>
<dbReference type="Pfam" id="PF00009">
    <property type="entry name" value="GTP_EFTU"/>
    <property type="match status" value="1"/>
</dbReference>
<accession>A0ABV3L0V1</accession>
<dbReference type="SMART" id="SM00838">
    <property type="entry name" value="EFG_C"/>
    <property type="match status" value="1"/>
</dbReference>
<dbReference type="InterPro" id="IPR000640">
    <property type="entry name" value="EFG_V-like"/>
</dbReference>
<dbReference type="Proteomes" id="UP001553161">
    <property type="component" value="Unassembled WGS sequence"/>
</dbReference>
<name>A0ABV3L0V1_9RHOB</name>
<dbReference type="InterPro" id="IPR000795">
    <property type="entry name" value="T_Tr_GTP-bd_dom"/>
</dbReference>
<evidence type="ECO:0000313" key="9">
    <source>
        <dbReference type="Proteomes" id="UP001553161"/>
    </source>
</evidence>
<dbReference type="CDD" id="cd01890">
    <property type="entry name" value="LepA"/>
    <property type="match status" value="1"/>
</dbReference>
<protein>
    <recommendedName>
        <fullName evidence="6">Elongation factor 4</fullName>
        <shortName evidence="6">EF-4</shortName>
        <ecNumber evidence="6">3.6.5.n1</ecNumber>
    </recommendedName>
    <alternativeName>
        <fullName evidence="6">Ribosomal back-translocase LepA</fullName>
    </alternativeName>
</protein>
<dbReference type="HAMAP" id="MF_00071">
    <property type="entry name" value="LepA"/>
    <property type="match status" value="1"/>
</dbReference>
<dbReference type="PANTHER" id="PTHR43512">
    <property type="entry name" value="TRANSLATION FACTOR GUF1-RELATED"/>
    <property type="match status" value="1"/>
</dbReference>
<comment type="function">
    <text evidence="6">Required for accurate and efficient protein synthesis under certain stress conditions. May act as a fidelity factor of the translation reaction, by catalyzing a one-codon backward translocation of tRNAs on improperly translocated ribosomes. Back-translocation proceeds from a post-translocation (POST) complex to a pre-translocation (PRE) complex, thus giving elongation factor G a second chance to translocate the tRNAs correctly. Binds to ribosomes in a GTP-dependent manner.</text>
</comment>
<dbReference type="NCBIfam" id="TIGR00231">
    <property type="entry name" value="small_GTP"/>
    <property type="match status" value="1"/>
</dbReference>
<keyword evidence="3 6" id="KW-0378">Hydrolase</keyword>
<organism evidence="8 9">
    <name type="scientific">Meridianimarinicoccus marinus</name>
    <dbReference type="NCBI Taxonomy" id="3231483"/>
    <lineage>
        <taxon>Bacteria</taxon>
        <taxon>Pseudomonadati</taxon>
        <taxon>Pseudomonadota</taxon>
        <taxon>Alphaproteobacteria</taxon>
        <taxon>Rhodobacterales</taxon>
        <taxon>Paracoccaceae</taxon>
        <taxon>Meridianimarinicoccus</taxon>
    </lineage>
</organism>
<dbReference type="CDD" id="cd03699">
    <property type="entry name" value="EF4_II"/>
    <property type="match status" value="1"/>
</dbReference>
<dbReference type="CDD" id="cd16260">
    <property type="entry name" value="EF4_III"/>
    <property type="match status" value="1"/>
</dbReference>
<dbReference type="Pfam" id="PF03144">
    <property type="entry name" value="GTP_EFTU_D2"/>
    <property type="match status" value="1"/>
</dbReference>
<keyword evidence="2 6" id="KW-0547">Nucleotide-binding</keyword>
<dbReference type="NCBIfam" id="TIGR01393">
    <property type="entry name" value="lepA"/>
    <property type="match status" value="1"/>
</dbReference>
<dbReference type="Gene3D" id="3.30.70.870">
    <property type="entry name" value="Elongation Factor G (Translational Gtpase), domain 3"/>
    <property type="match status" value="1"/>
</dbReference>
<reference evidence="8 9" key="1">
    <citation type="submission" date="2024-07" db="EMBL/GenBank/DDBJ databases">
        <authorList>
            <person name="Kang M."/>
        </authorList>
    </citation>
    <scope>NUCLEOTIDE SEQUENCE [LARGE SCALE GENOMIC DNA]</scope>
    <source>
        <strain evidence="8 9">DFM31</strain>
    </source>
</reference>
<dbReference type="PRINTS" id="PR00315">
    <property type="entry name" value="ELONGATNFCT"/>
</dbReference>
<keyword evidence="8" id="KW-0251">Elongation factor</keyword>
<comment type="caution">
    <text evidence="8">The sequence shown here is derived from an EMBL/GenBank/DDBJ whole genome shotgun (WGS) entry which is preliminary data.</text>
</comment>
<dbReference type="RefSeq" id="WP_366190506.1">
    <property type="nucleotide sequence ID" value="NZ_JBFBVU010000001.1"/>
</dbReference>
<dbReference type="SUPFAM" id="SSF54980">
    <property type="entry name" value="EF-G C-terminal domain-like"/>
    <property type="match status" value="2"/>
</dbReference>
<dbReference type="Gene3D" id="3.30.70.2570">
    <property type="entry name" value="Elongation factor 4, C-terminal domain"/>
    <property type="match status" value="1"/>
</dbReference>
<proteinExistence type="inferred from homology"/>
<evidence type="ECO:0000256" key="3">
    <source>
        <dbReference type="ARBA" id="ARBA00022801"/>
    </source>
</evidence>
<dbReference type="EMBL" id="JBFBVU010000001">
    <property type="protein sequence ID" value="MEV8465185.1"/>
    <property type="molecule type" value="Genomic_DNA"/>
</dbReference>
<comment type="subcellular location">
    <subcellularLocation>
        <location evidence="6">Cell membrane</location>
        <topology evidence="6">Peripheral membrane protein</topology>
        <orientation evidence="6">Cytoplasmic side</orientation>
    </subcellularLocation>
</comment>
<dbReference type="InterPro" id="IPR035654">
    <property type="entry name" value="LepA_IV"/>
</dbReference>
<evidence type="ECO:0000256" key="5">
    <source>
        <dbReference type="ARBA" id="ARBA00023134"/>
    </source>
</evidence>
<dbReference type="GO" id="GO:0016787">
    <property type="term" value="F:hydrolase activity"/>
    <property type="evidence" value="ECO:0007669"/>
    <property type="project" value="UniProtKB-KW"/>
</dbReference>
<dbReference type="InterPro" id="IPR004161">
    <property type="entry name" value="EFTu-like_2"/>
</dbReference>
<keyword evidence="5 6" id="KW-0342">GTP-binding</keyword>
<dbReference type="Gene3D" id="2.40.30.10">
    <property type="entry name" value="Translation factors"/>
    <property type="match status" value="1"/>
</dbReference>
<dbReference type="InterPro" id="IPR027417">
    <property type="entry name" value="P-loop_NTPase"/>
</dbReference>
<evidence type="ECO:0000256" key="6">
    <source>
        <dbReference type="HAMAP-Rule" id="MF_00071"/>
    </source>
</evidence>
<gene>
    <name evidence="6 8" type="primary">lepA</name>
    <name evidence="8" type="ORF">AB0T83_00135</name>
</gene>
<evidence type="ECO:0000259" key="7">
    <source>
        <dbReference type="PROSITE" id="PS51722"/>
    </source>
</evidence>
<dbReference type="InterPro" id="IPR038363">
    <property type="entry name" value="LepA_C_sf"/>
</dbReference>
<dbReference type="InterPro" id="IPR006297">
    <property type="entry name" value="EF-4"/>
</dbReference>
<evidence type="ECO:0000256" key="2">
    <source>
        <dbReference type="ARBA" id="ARBA00022741"/>
    </source>
</evidence>
<dbReference type="PANTHER" id="PTHR43512:SF4">
    <property type="entry name" value="TRANSLATION FACTOR GUF1 HOMOLOG, CHLOROPLASTIC"/>
    <property type="match status" value="1"/>
</dbReference>
<dbReference type="Gene3D" id="3.40.50.300">
    <property type="entry name" value="P-loop containing nucleotide triphosphate hydrolases"/>
    <property type="match status" value="1"/>
</dbReference>
<keyword evidence="6" id="KW-1003">Cell membrane</keyword>
<keyword evidence="4 6" id="KW-0648">Protein biosynthesis</keyword>
<dbReference type="InterPro" id="IPR013842">
    <property type="entry name" value="LepA_CTD"/>
</dbReference>
<keyword evidence="9" id="KW-1185">Reference proteome</keyword>
<feature type="binding site" evidence="6">
    <location>
        <begin position="134"/>
        <end position="137"/>
    </location>
    <ligand>
        <name>GTP</name>
        <dbReference type="ChEBI" id="CHEBI:37565"/>
    </ligand>
</feature>
<evidence type="ECO:0000256" key="4">
    <source>
        <dbReference type="ARBA" id="ARBA00022917"/>
    </source>
</evidence>
<evidence type="ECO:0000256" key="1">
    <source>
        <dbReference type="ARBA" id="ARBA00005454"/>
    </source>
</evidence>
<dbReference type="PROSITE" id="PS51722">
    <property type="entry name" value="G_TR_2"/>
    <property type="match status" value="1"/>
</dbReference>
<dbReference type="Pfam" id="PF06421">
    <property type="entry name" value="LepA_C"/>
    <property type="match status" value="1"/>
</dbReference>
<keyword evidence="6" id="KW-0472">Membrane</keyword>
<dbReference type="EC" id="3.6.5.n1" evidence="6"/>
<dbReference type="Gene3D" id="3.30.70.240">
    <property type="match status" value="1"/>
</dbReference>
<comment type="similarity">
    <text evidence="1 6">Belongs to the TRAFAC class translation factor GTPase superfamily. Classic translation factor GTPase family. LepA subfamily.</text>
</comment>
<comment type="catalytic activity">
    <reaction evidence="6">
        <text>GTP + H2O = GDP + phosphate + H(+)</text>
        <dbReference type="Rhea" id="RHEA:19669"/>
        <dbReference type="ChEBI" id="CHEBI:15377"/>
        <dbReference type="ChEBI" id="CHEBI:15378"/>
        <dbReference type="ChEBI" id="CHEBI:37565"/>
        <dbReference type="ChEBI" id="CHEBI:43474"/>
        <dbReference type="ChEBI" id="CHEBI:58189"/>
        <dbReference type="EC" id="3.6.5.n1"/>
    </reaction>
</comment>
<dbReference type="SUPFAM" id="SSF52540">
    <property type="entry name" value="P-loop containing nucleoside triphosphate hydrolases"/>
    <property type="match status" value="1"/>
</dbReference>
<feature type="domain" description="Tr-type G" evidence="7">
    <location>
        <begin position="5"/>
        <end position="187"/>
    </location>
</feature>
<dbReference type="GO" id="GO:0003746">
    <property type="term" value="F:translation elongation factor activity"/>
    <property type="evidence" value="ECO:0007669"/>
    <property type="project" value="UniProtKB-KW"/>
</dbReference>
<dbReference type="Pfam" id="PF00679">
    <property type="entry name" value="EFG_C"/>
    <property type="match status" value="1"/>
</dbReference>
<evidence type="ECO:0000313" key="8">
    <source>
        <dbReference type="EMBL" id="MEV8465185.1"/>
    </source>
</evidence>
<dbReference type="InterPro" id="IPR035647">
    <property type="entry name" value="EFG_III/V"/>
</dbReference>
<sequence length="599" mass="66848">MTELSKIRNFSIVAHIDHGKSTLADRLIQMTGTVAERDMQEQLLDSMDIERERGITIKANTVRIEYPAQDGQTYVLNLIDTPGHVDFGYEVSRSMRAVEGSLLVVDASQGVEAQTLANVYQAIEADHEIVPVLNKVDLPAAEPDRVREQIEDVIGIEAHDAVEISAKTGLGIPDVLEAIVQRLPAPKGDRDAPLKAMLVDSYYDAYLGVVVIIRVIDGVIRKGDRIRMMRTGGTYGIDRLGVFKPAMQNIAELGPGEIGFLTASIKQVRDTRVGDTITHEKKQCATPLPGFKPAQPVVFCGLFPVDSSEFEDLRTAIEKLALNDASFSYEMETSAALGFGFRCGFLGLLHLEVIRDRIEREYDIELITTAPSVVYHIYTRDGAMSELHNPADMPDPATIDHIEEPRIKATILVPDEYLGDVLKLCQDRRGIQLDLTYAGSRAMAVYDLPLNEVVFDFYDRLKSVTKGYASFDYQLEGYRQDTLVKMQVLVNDEPVDALSMMVHRDRAETRGRAMCEKLKELIPRHMFKIPIQAAIGGRVIARETLSAMRKDVTAKCYGGDATRKRKLLDKQKAGKKKMRQFGKVEIPQQAFISALKMDE</sequence>
<dbReference type="PROSITE" id="PS00301">
    <property type="entry name" value="G_TR_1"/>
    <property type="match status" value="1"/>
</dbReference>